<dbReference type="InterPro" id="IPR007527">
    <property type="entry name" value="Znf_SWIM"/>
</dbReference>
<reference evidence="3" key="1">
    <citation type="submission" date="2019-08" db="EMBL/GenBank/DDBJ databases">
        <authorList>
            <person name="Kucharzyk K."/>
            <person name="Murdoch R.W."/>
            <person name="Higgins S."/>
            <person name="Loffler F."/>
        </authorList>
    </citation>
    <scope>NUCLEOTIDE SEQUENCE</scope>
</reference>
<organism evidence="3">
    <name type="scientific">bioreactor metagenome</name>
    <dbReference type="NCBI Taxonomy" id="1076179"/>
    <lineage>
        <taxon>unclassified sequences</taxon>
        <taxon>metagenomes</taxon>
        <taxon>ecological metagenomes</taxon>
    </lineage>
</organism>
<evidence type="ECO:0000256" key="1">
    <source>
        <dbReference type="SAM" id="MobiDB-lite"/>
    </source>
</evidence>
<comment type="caution">
    <text evidence="3">The sequence shown here is derived from an EMBL/GenBank/DDBJ whole genome shotgun (WGS) entry which is preliminary data.</text>
</comment>
<dbReference type="PROSITE" id="PS50966">
    <property type="entry name" value="ZF_SWIM"/>
    <property type="match status" value="1"/>
</dbReference>
<feature type="domain" description="SWIM-type" evidence="2">
    <location>
        <begin position="52"/>
        <end position="85"/>
    </location>
</feature>
<sequence length="461" mass="50433">MLTSEAEVLGLSPDASSTKAAQGLQSPAKWPTLGCDESAVWGECQGSGSKPYQTQVDLSGPSFKCSCPSRKFPCKHGLALLLLRSAGKVAQAEARPQWVNEWLDSRRDRAEKKEAKAAAVAAAPVDPEAAAKRQNKRWSRVDEGLAELSLWMQDMLRQGLATLQLNDAATHAAWRNMAARLVDAQAPGMAARVTQLHEAASVREDWTALLLAHLGQWQLLIDAARRREQLPSQMLADVMAAIGWSQDKAELLAASPAVADTWRVLGACQIEGQGRLVERRVWLWGEQTRRMALLQDYAHGGRGDERAWVVGRCYAGGLHFYPGAAPLRAMAADDCTLADPSGNASASLVEHSAAAQSWNDMAQRVAGNPLQTLQPLMLRDARLQRAEGHGWQALVMHGDAPRVLRLDLPDEQAWTLLATSGGHPLLLMGEWWDERWRVLSAWHVRAQDEASLAWALSGEVQ</sequence>
<proteinExistence type="predicted"/>
<evidence type="ECO:0000259" key="2">
    <source>
        <dbReference type="PROSITE" id="PS50966"/>
    </source>
</evidence>
<dbReference type="Pfam" id="PF04434">
    <property type="entry name" value="SWIM"/>
    <property type="match status" value="1"/>
</dbReference>
<name>A0A645B4Z2_9ZZZZ</name>
<protein>
    <recommendedName>
        <fullName evidence="2">SWIM-type domain-containing protein</fullName>
    </recommendedName>
</protein>
<dbReference type="GO" id="GO:0008270">
    <property type="term" value="F:zinc ion binding"/>
    <property type="evidence" value="ECO:0007669"/>
    <property type="project" value="InterPro"/>
</dbReference>
<dbReference type="AlphaFoldDB" id="A0A645B4Z2"/>
<feature type="compositionally biased region" description="Polar residues" evidence="1">
    <location>
        <begin position="14"/>
        <end position="25"/>
    </location>
</feature>
<feature type="region of interest" description="Disordered" evidence="1">
    <location>
        <begin position="1"/>
        <end position="28"/>
    </location>
</feature>
<gene>
    <name evidence="3" type="ORF">SDC9_107361</name>
</gene>
<dbReference type="EMBL" id="VSSQ01017838">
    <property type="protein sequence ID" value="MPM60510.1"/>
    <property type="molecule type" value="Genomic_DNA"/>
</dbReference>
<accession>A0A645B4Z2</accession>
<evidence type="ECO:0000313" key="3">
    <source>
        <dbReference type="EMBL" id="MPM60510.1"/>
    </source>
</evidence>